<evidence type="ECO:0000259" key="3">
    <source>
        <dbReference type="PROSITE" id="PS50801"/>
    </source>
</evidence>
<dbReference type="NCBIfam" id="TIGR00056">
    <property type="entry name" value="MlaE family lipid ABC transporter permease subunit"/>
    <property type="match status" value="1"/>
</dbReference>
<proteinExistence type="inferred from homology"/>
<dbReference type="AlphaFoldDB" id="A0A8J7SMS4"/>
<gene>
    <name evidence="4" type="ORF">KAJ83_11225</name>
</gene>
<dbReference type="RefSeq" id="WP_210682157.1">
    <property type="nucleotide sequence ID" value="NZ_JAGMWN010000004.1"/>
</dbReference>
<dbReference type="GO" id="GO:0005548">
    <property type="term" value="F:phospholipid transporter activity"/>
    <property type="evidence" value="ECO:0007669"/>
    <property type="project" value="TreeGrafter"/>
</dbReference>
<dbReference type="Pfam" id="PF02405">
    <property type="entry name" value="MlaE"/>
    <property type="match status" value="1"/>
</dbReference>
<keyword evidence="2" id="KW-0472">Membrane</keyword>
<accession>A0A8J7SMS4</accession>
<dbReference type="InterPro" id="IPR058548">
    <property type="entry name" value="MlaB-like_STAS"/>
</dbReference>
<dbReference type="InterPro" id="IPR002645">
    <property type="entry name" value="STAS_dom"/>
</dbReference>
<keyword evidence="5" id="KW-1185">Reference proteome</keyword>
<dbReference type="Gene3D" id="3.30.750.24">
    <property type="entry name" value="STAS domain"/>
    <property type="match status" value="1"/>
</dbReference>
<dbReference type="Pfam" id="PF13466">
    <property type="entry name" value="STAS_2"/>
    <property type="match status" value="1"/>
</dbReference>
<dbReference type="SUPFAM" id="SSF52091">
    <property type="entry name" value="SpoIIaa-like"/>
    <property type="match status" value="1"/>
</dbReference>
<organism evidence="4 5">
    <name type="scientific">Marivibrio halodurans</name>
    <dbReference type="NCBI Taxonomy" id="2039722"/>
    <lineage>
        <taxon>Bacteria</taxon>
        <taxon>Pseudomonadati</taxon>
        <taxon>Pseudomonadota</taxon>
        <taxon>Alphaproteobacteria</taxon>
        <taxon>Rhodospirillales</taxon>
        <taxon>Rhodospirillaceae</taxon>
        <taxon>Marivibrio</taxon>
    </lineage>
</organism>
<feature type="transmembrane region" description="Helical" evidence="2">
    <location>
        <begin position="355"/>
        <end position="376"/>
    </location>
</feature>
<evidence type="ECO:0000313" key="4">
    <source>
        <dbReference type="EMBL" id="MBP5857583.1"/>
    </source>
</evidence>
<feature type="transmembrane region" description="Helical" evidence="2">
    <location>
        <begin position="315"/>
        <end position="335"/>
    </location>
</feature>
<protein>
    <submittedName>
        <fullName evidence="4">MlaE family lipid ABC transporter permease subunit</fullName>
    </submittedName>
</protein>
<dbReference type="InterPro" id="IPR003453">
    <property type="entry name" value="ABC_MlaE_roteobac"/>
</dbReference>
<feature type="transmembrane region" description="Helical" evidence="2">
    <location>
        <begin position="203"/>
        <end position="226"/>
    </location>
</feature>
<dbReference type="Proteomes" id="UP000672602">
    <property type="component" value="Unassembled WGS sequence"/>
</dbReference>
<dbReference type="PROSITE" id="PS50801">
    <property type="entry name" value="STAS"/>
    <property type="match status" value="1"/>
</dbReference>
<dbReference type="InterPro" id="IPR030802">
    <property type="entry name" value="Permease_MalE"/>
</dbReference>
<reference evidence="4" key="1">
    <citation type="submission" date="2021-04" db="EMBL/GenBank/DDBJ databases">
        <authorList>
            <person name="Zhang D.-C."/>
        </authorList>
    </citation>
    <scope>NUCLEOTIDE SEQUENCE</scope>
    <source>
        <strain evidence="4">CGMCC 1.15697</strain>
    </source>
</reference>
<feature type="domain" description="STAS" evidence="3">
    <location>
        <begin position="14"/>
        <end position="98"/>
    </location>
</feature>
<feature type="transmembrane region" description="Helical" evidence="2">
    <location>
        <begin position="265"/>
        <end position="295"/>
    </location>
</feature>
<dbReference type="InterPro" id="IPR036513">
    <property type="entry name" value="STAS_dom_sf"/>
</dbReference>
<feature type="transmembrane region" description="Helical" evidence="2">
    <location>
        <begin position="172"/>
        <end position="191"/>
    </location>
</feature>
<name>A0A8J7SMS4_9PROT</name>
<keyword evidence="2" id="KW-1003">Cell membrane</keyword>
<evidence type="ECO:0000256" key="2">
    <source>
        <dbReference type="RuleBase" id="RU362044"/>
    </source>
</evidence>
<keyword evidence="2" id="KW-1133">Transmembrane helix</keyword>
<dbReference type="GO" id="GO:0043190">
    <property type="term" value="C:ATP-binding cassette (ABC) transporter complex"/>
    <property type="evidence" value="ECO:0007669"/>
    <property type="project" value="InterPro"/>
</dbReference>
<evidence type="ECO:0000313" key="5">
    <source>
        <dbReference type="Proteomes" id="UP000672602"/>
    </source>
</evidence>
<dbReference type="PANTHER" id="PTHR30188">
    <property type="entry name" value="ABC TRANSPORTER PERMEASE PROTEIN-RELATED"/>
    <property type="match status" value="1"/>
</dbReference>
<comment type="similarity">
    <text evidence="2">Belongs to the MlaE permease family.</text>
</comment>
<comment type="caution">
    <text evidence="4">The sequence shown here is derived from an EMBL/GenBank/DDBJ whole genome shotgun (WGS) entry which is preliminary data.</text>
</comment>
<comment type="subcellular location">
    <subcellularLocation>
        <location evidence="2">Cell inner membrane</location>
        <topology evidence="2">Multi-pass membrane protein</topology>
    </subcellularLocation>
</comment>
<sequence length="378" mass="40594">MTEESAGWVEPAPDGAAFLRARGQWTIARSGAIERHLARMDGMPPGDMSVDLSGIARLDTAGAWLLFRLIARLRAEGRQIEVTGVRDAHRPLIEIVARIHADGPKGGHTERVGPFAWLEGLGRGLFDALDHGKQLLNFHGMVTIVFLRTLLDPRRLRPKALVTQIEITGLNALPIVGLLSFLIGVVLAYLMSDQLTQFGAEVYTVNLLGLSITREIGVLLTAIMIAGRSGSAFTAQIGTMKVTEEIDAMGTLGLDPIEVLVIPRVLALMLTLPILTIWSDVAGILGGAVMTMVALDLTPARFLSQLKEAIDLGDVLVGLVKAPVHAYIIAMVGCYEGLRVRRTAESVGRQTTLSVVESIFLVIVATAAFAILFSVLGI</sequence>
<keyword evidence="2" id="KW-0812">Transmembrane</keyword>
<dbReference type="PANTHER" id="PTHR30188:SF3">
    <property type="entry name" value="ABC TRANSPORTER PERMEASE"/>
    <property type="match status" value="1"/>
</dbReference>
<dbReference type="EMBL" id="JAGMWN010000004">
    <property type="protein sequence ID" value="MBP5857583.1"/>
    <property type="molecule type" value="Genomic_DNA"/>
</dbReference>
<keyword evidence="2" id="KW-0997">Cell inner membrane</keyword>
<evidence type="ECO:0000256" key="1">
    <source>
        <dbReference type="ARBA" id="ARBA00003787"/>
    </source>
</evidence>
<comment type="function">
    <text evidence="1">Could be part of an ABC transporter complex.</text>
</comment>